<dbReference type="AlphaFoldDB" id="A0A8S1N2G2"/>
<feature type="compositionally biased region" description="Polar residues" evidence="1">
    <location>
        <begin position="96"/>
        <end position="109"/>
    </location>
</feature>
<protein>
    <submittedName>
        <fullName evidence="2">Uncharacterized protein</fullName>
    </submittedName>
</protein>
<evidence type="ECO:0000256" key="1">
    <source>
        <dbReference type="SAM" id="MobiDB-lite"/>
    </source>
</evidence>
<evidence type="ECO:0000313" key="2">
    <source>
        <dbReference type="EMBL" id="CAD8081164.1"/>
    </source>
</evidence>
<feature type="compositionally biased region" description="Basic and acidic residues" evidence="1">
    <location>
        <begin position="1"/>
        <end position="10"/>
    </location>
</feature>
<keyword evidence="3" id="KW-1185">Reference proteome</keyword>
<organism evidence="2 3">
    <name type="scientific">Paramecium primaurelia</name>
    <dbReference type="NCBI Taxonomy" id="5886"/>
    <lineage>
        <taxon>Eukaryota</taxon>
        <taxon>Sar</taxon>
        <taxon>Alveolata</taxon>
        <taxon>Ciliophora</taxon>
        <taxon>Intramacronucleata</taxon>
        <taxon>Oligohymenophorea</taxon>
        <taxon>Peniculida</taxon>
        <taxon>Parameciidae</taxon>
        <taxon>Paramecium</taxon>
    </lineage>
</organism>
<gene>
    <name evidence="2" type="ORF">PPRIM_AZ9-3.1.T0650082</name>
</gene>
<feature type="compositionally biased region" description="Low complexity" evidence="1">
    <location>
        <begin position="23"/>
        <end position="41"/>
    </location>
</feature>
<sequence>MRDLQDEGQKKPLPFQRLISTANNSKRLNSKKNSNPKTPNSIEKEDNEIQEFEIKWMSQTSVRKMLHPTLEDEFLGSKKTWVPGFLSKEKVKHNHIIQSQRGQPNQNNRFHTDSLVG</sequence>
<name>A0A8S1N2G2_PARPR</name>
<comment type="caution">
    <text evidence="2">The sequence shown here is derived from an EMBL/GenBank/DDBJ whole genome shotgun (WGS) entry which is preliminary data.</text>
</comment>
<reference evidence="2" key="1">
    <citation type="submission" date="2021-01" db="EMBL/GenBank/DDBJ databases">
        <authorList>
            <consortium name="Genoscope - CEA"/>
            <person name="William W."/>
        </authorList>
    </citation>
    <scope>NUCLEOTIDE SEQUENCE</scope>
</reference>
<proteinExistence type="predicted"/>
<feature type="region of interest" description="Disordered" evidence="1">
    <location>
        <begin position="94"/>
        <end position="117"/>
    </location>
</feature>
<feature type="region of interest" description="Disordered" evidence="1">
    <location>
        <begin position="1"/>
        <end position="46"/>
    </location>
</feature>
<dbReference type="Proteomes" id="UP000688137">
    <property type="component" value="Unassembled WGS sequence"/>
</dbReference>
<evidence type="ECO:0000313" key="3">
    <source>
        <dbReference type="Proteomes" id="UP000688137"/>
    </source>
</evidence>
<accession>A0A8S1N2G2</accession>
<dbReference type="EMBL" id="CAJJDM010000067">
    <property type="protein sequence ID" value="CAD8081164.1"/>
    <property type="molecule type" value="Genomic_DNA"/>
</dbReference>